<accession>A0A4P9Z2P7</accession>
<dbReference type="InterPro" id="IPR029052">
    <property type="entry name" value="Metallo-depent_PP-like"/>
</dbReference>
<dbReference type="Proteomes" id="UP000278143">
    <property type="component" value="Unassembled WGS sequence"/>
</dbReference>
<evidence type="ECO:0000256" key="1">
    <source>
        <dbReference type="ARBA" id="ARBA00022729"/>
    </source>
</evidence>
<evidence type="ECO:0000313" key="5">
    <source>
        <dbReference type="Proteomes" id="UP000278143"/>
    </source>
</evidence>
<dbReference type="InterPro" id="IPR004843">
    <property type="entry name" value="Calcineurin-like_PHP"/>
</dbReference>
<dbReference type="Pfam" id="PF00149">
    <property type="entry name" value="Metallophos"/>
    <property type="match status" value="1"/>
</dbReference>
<dbReference type="InterPro" id="IPR039331">
    <property type="entry name" value="PAPs-like"/>
</dbReference>
<gene>
    <name evidence="4" type="ORF">SYNPS1DRAFT_21637</name>
</gene>
<dbReference type="AlphaFoldDB" id="A0A4P9Z2P7"/>
<dbReference type="SUPFAM" id="SSF56300">
    <property type="entry name" value="Metallo-dependent phosphatases"/>
    <property type="match status" value="1"/>
</dbReference>
<dbReference type="OrthoDB" id="45007at2759"/>
<evidence type="ECO:0000256" key="2">
    <source>
        <dbReference type="SAM" id="MobiDB-lite"/>
    </source>
</evidence>
<dbReference type="PANTHER" id="PTHR22953:SF153">
    <property type="entry name" value="PURPLE ACID PHOSPHATASE"/>
    <property type="match status" value="1"/>
</dbReference>
<dbReference type="EMBL" id="KZ989369">
    <property type="protein sequence ID" value="RKP26645.1"/>
    <property type="molecule type" value="Genomic_DNA"/>
</dbReference>
<protein>
    <submittedName>
        <fullName evidence="4">Metallo-dependent phosphatase-like protein</fullName>
    </submittedName>
</protein>
<dbReference type="GO" id="GO:0003993">
    <property type="term" value="F:acid phosphatase activity"/>
    <property type="evidence" value="ECO:0007669"/>
    <property type="project" value="InterPro"/>
</dbReference>
<sequence>MSGARATRMLRGLPRFSRVKRLLMLVVLAGLVLLWLTAGVLYQALHEAKARASFYAWSNGWLGCGWRKEPLLAYWNSSHISVTGETSCLLPANVWLLWRAQEYWSPSEPTHKDDDDKEPGAHNWSAILVRPVVYDDHHYVYRGLIPLTPTGHAGNTSDWLATRFSYLWSWDQSRVAVSKLGASLPADLTQRSMSTPESSFIHYHGPPPPPPSSSSSAADASSLAYKDMRIAMVADNQFKRLKYLKVLRQMARHEPAFWLHGGDCVQHAGRLIEWDMDFFAPVAAAGLHRIPLLYTRGNHDDTRDRWSWGADEGHIYHQPSPSWFAITLGGARWIVLDSNRDSPEQEAFLRDELASKAAAAASFLIVLVHIPPYIEYWDREGWEEHGERYWGRFVLDKYDGLFAEHHVDLVISGHQHNYQRGRRNHTAYTIIGGGGGDLDEERVTDWHMYEKTALTHHYAVVTLGRDKLVWNAYDADGASLDTFEIARRQ</sequence>
<reference evidence="5" key="1">
    <citation type="journal article" date="2018" name="Nat. Microbiol.">
        <title>Leveraging single-cell genomics to expand the fungal tree of life.</title>
        <authorList>
            <person name="Ahrendt S.R."/>
            <person name="Quandt C.A."/>
            <person name="Ciobanu D."/>
            <person name="Clum A."/>
            <person name="Salamov A."/>
            <person name="Andreopoulos B."/>
            <person name="Cheng J.F."/>
            <person name="Woyke T."/>
            <person name="Pelin A."/>
            <person name="Henrissat B."/>
            <person name="Reynolds N.K."/>
            <person name="Benny G.L."/>
            <person name="Smith M.E."/>
            <person name="James T.Y."/>
            <person name="Grigoriev I.V."/>
        </authorList>
    </citation>
    <scope>NUCLEOTIDE SEQUENCE [LARGE SCALE GENOMIC DNA]</scope>
    <source>
        <strain evidence="5">Benny S71-1</strain>
    </source>
</reference>
<keyword evidence="1" id="KW-0732">Signal</keyword>
<feature type="domain" description="Calcineurin-like phosphoesterase" evidence="3">
    <location>
        <begin position="228"/>
        <end position="418"/>
    </location>
</feature>
<evidence type="ECO:0000259" key="3">
    <source>
        <dbReference type="Pfam" id="PF00149"/>
    </source>
</evidence>
<name>A0A4P9Z2P7_9FUNG</name>
<organism evidence="4 5">
    <name type="scientific">Syncephalis pseudoplumigaleata</name>
    <dbReference type="NCBI Taxonomy" id="1712513"/>
    <lineage>
        <taxon>Eukaryota</taxon>
        <taxon>Fungi</taxon>
        <taxon>Fungi incertae sedis</taxon>
        <taxon>Zoopagomycota</taxon>
        <taxon>Zoopagomycotina</taxon>
        <taxon>Zoopagomycetes</taxon>
        <taxon>Zoopagales</taxon>
        <taxon>Piptocephalidaceae</taxon>
        <taxon>Syncephalis</taxon>
    </lineage>
</organism>
<proteinExistence type="predicted"/>
<dbReference type="PANTHER" id="PTHR22953">
    <property type="entry name" value="ACID PHOSPHATASE RELATED"/>
    <property type="match status" value="1"/>
</dbReference>
<evidence type="ECO:0000313" key="4">
    <source>
        <dbReference type="EMBL" id="RKP26645.1"/>
    </source>
</evidence>
<keyword evidence="5" id="KW-1185">Reference proteome</keyword>
<feature type="region of interest" description="Disordered" evidence="2">
    <location>
        <begin position="197"/>
        <end position="218"/>
    </location>
</feature>
<dbReference type="Gene3D" id="3.60.21.10">
    <property type="match status" value="1"/>
</dbReference>